<dbReference type="EMBL" id="AP025739">
    <property type="protein sequence ID" value="BDI33487.1"/>
    <property type="molecule type" value="Genomic_DNA"/>
</dbReference>
<evidence type="ECO:0000256" key="2">
    <source>
        <dbReference type="ARBA" id="ARBA00010961"/>
    </source>
</evidence>
<dbReference type="NCBIfam" id="NF033543">
    <property type="entry name" value="transpos_IS256"/>
    <property type="match status" value="1"/>
</dbReference>
<keyword evidence="5 6" id="KW-0233">DNA recombination</keyword>
<dbReference type="KEGG" id="ccot:CCAX7_55380"/>
<evidence type="ECO:0000256" key="4">
    <source>
        <dbReference type="ARBA" id="ARBA00023125"/>
    </source>
</evidence>
<evidence type="ECO:0000313" key="7">
    <source>
        <dbReference type="EMBL" id="BDI28738.1"/>
    </source>
</evidence>
<dbReference type="RefSeq" id="WP_119325342.1">
    <property type="nucleotide sequence ID" value="NZ_AP025739.1"/>
</dbReference>
<gene>
    <name evidence="7" type="ORF">CCAX7_007890</name>
    <name evidence="8" type="ORF">CCAX7_55380</name>
</gene>
<comment type="similarity">
    <text evidence="2 6">Belongs to the transposase mutator family.</text>
</comment>
<proteinExistence type="inferred from homology"/>
<sequence>MTYQSDCTLSEQFLDQLCGQGLDALPELIRIVLNNAMQLERQKFLGAAPHERTEQRTGYANGYKDKTLDLRVGRTVVQVPQTRDAQFSSGGSNFYPQSLEKGTRSERALKLALAEMYIQGVSTRKVAAITEQLCGFDVTSSAVSRATQELDAILQEWRERSLGEFAYLYLDARYESVRLSGLQRRAAVLIAIGVDLEGKRQVLGVSVAISEQEVHWRSFLQSLLARGLCGVRLVTSDAHPGIQCAVRSVLGGVPWQRCQFHLQQNASKYVPKQELKTPVAADIRAIFNAQDRVEAEALLKRTVQKYEKSAPKLADWMEQNLPEGLSVFAFPTSHRRLLRTTNGLERVNRELRRRTRVASIFPNEASCLRLVSALLMEISDDWQSDKAYLTFTNE</sequence>
<dbReference type="AlphaFoldDB" id="A0A402D7A2"/>
<evidence type="ECO:0000313" key="9">
    <source>
        <dbReference type="Proteomes" id="UP000287394"/>
    </source>
</evidence>
<evidence type="ECO:0000256" key="3">
    <source>
        <dbReference type="ARBA" id="ARBA00022578"/>
    </source>
</evidence>
<dbReference type="Proteomes" id="UP000287394">
    <property type="component" value="Chromosome"/>
</dbReference>
<keyword evidence="6" id="KW-0814">Transposable element</keyword>
<dbReference type="GO" id="GO:0004803">
    <property type="term" value="F:transposase activity"/>
    <property type="evidence" value="ECO:0007669"/>
    <property type="project" value="UniProtKB-UniRule"/>
</dbReference>
<name>A0A402D7A2_9BACT</name>
<keyword evidence="9" id="KW-1185">Reference proteome</keyword>
<evidence type="ECO:0000313" key="8">
    <source>
        <dbReference type="EMBL" id="BDI33487.1"/>
    </source>
</evidence>
<dbReference type="Pfam" id="PF00872">
    <property type="entry name" value="Transposase_mut"/>
    <property type="match status" value="1"/>
</dbReference>
<dbReference type="OrthoDB" id="9811288at2"/>
<accession>A0A402D7A2</accession>
<dbReference type="EMBL" id="AP025739">
    <property type="protein sequence ID" value="BDI28738.1"/>
    <property type="molecule type" value="Genomic_DNA"/>
</dbReference>
<dbReference type="InterPro" id="IPR001207">
    <property type="entry name" value="Transposase_mutator"/>
</dbReference>
<evidence type="ECO:0000256" key="5">
    <source>
        <dbReference type="ARBA" id="ARBA00023172"/>
    </source>
</evidence>
<evidence type="ECO:0000256" key="1">
    <source>
        <dbReference type="ARBA" id="ARBA00002190"/>
    </source>
</evidence>
<protein>
    <recommendedName>
        <fullName evidence="6">Mutator family transposase</fullName>
    </recommendedName>
</protein>
<organism evidence="7 9">
    <name type="scientific">Capsulimonas corticalis</name>
    <dbReference type="NCBI Taxonomy" id="2219043"/>
    <lineage>
        <taxon>Bacteria</taxon>
        <taxon>Bacillati</taxon>
        <taxon>Armatimonadota</taxon>
        <taxon>Armatimonadia</taxon>
        <taxon>Capsulimonadales</taxon>
        <taxon>Capsulimonadaceae</taxon>
        <taxon>Capsulimonas</taxon>
    </lineage>
</organism>
<keyword evidence="4 6" id="KW-0238">DNA-binding</keyword>
<keyword evidence="3 6" id="KW-0815">Transposition</keyword>
<reference evidence="7 9" key="1">
    <citation type="journal article" date="2019" name="Int. J. Syst. Evol. Microbiol.">
        <title>Capsulimonas corticalis gen. nov., sp. nov., an aerobic capsulated bacterium, of a novel bacterial order, Capsulimonadales ord. nov., of the class Armatimonadia of the phylum Armatimonadetes.</title>
        <authorList>
            <person name="Li J."/>
            <person name="Kudo C."/>
            <person name="Tonouchi A."/>
        </authorList>
    </citation>
    <scope>NUCLEOTIDE SEQUENCE [LARGE SCALE GENOMIC DNA]</scope>
    <source>
        <strain evidence="7 9">AX-7</strain>
    </source>
</reference>
<dbReference type="KEGG" id="ccot:CCAX7_007890"/>
<dbReference type="GO" id="GO:0006313">
    <property type="term" value="P:DNA transposition"/>
    <property type="evidence" value="ECO:0007669"/>
    <property type="project" value="UniProtKB-UniRule"/>
</dbReference>
<comment type="function">
    <text evidence="1 6">Required for the transposition of the insertion element.</text>
</comment>
<dbReference type="PANTHER" id="PTHR33217:SF7">
    <property type="entry name" value="TRANSPOSASE FOR INSERTION SEQUENCE ELEMENT IS1081"/>
    <property type="match status" value="1"/>
</dbReference>
<dbReference type="PANTHER" id="PTHR33217">
    <property type="entry name" value="TRANSPOSASE FOR INSERTION SEQUENCE ELEMENT IS1081"/>
    <property type="match status" value="1"/>
</dbReference>
<dbReference type="GO" id="GO:0003677">
    <property type="term" value="F:DNA binding"/>
    <property type="evidence" value="ECO:0007669"/>
    <property type="project" value="UniProtKB-UniRule"/>
</dbReference>
<reference evidence="7" key="2">
    <citation type="submission" date="2022-05" db="EMBL/GenBank/DDBJ databases">
        <authorList>
            <person name="Li J."/>
            <person name="Tonouchi A."/>
        </authorList>
    </citation>
    <scope>NUCLEOTIDE SEQUENCE</scope>
    <source>
        <strain evidence="7">AX-7</strain>
    </source>
</reference>
<evidence type="ECO:0000256" key="6">
    <source>
        <dbReference type="RuleBase" id="RU365089"/>
    </source>
</evidence>